<reference evidence="3 4" key="1">
    <citation type="submission" date="2024-09" db="EMBL/GenBank/DDBJ databases">
        <authorList>
            <person name="Sun Q."/>
            <person name="Mori K."/>
        </authorList>
    </citation>
    <scope>NUCLEOTIDE SEQUENCE [LARGE SCALE GENOMIC DNA]</scope>
    <source>
        <strain evidence="3 4">CICC 11035S</strain>
    </source>
</reference>
<protein>
    <submittedName>
        <fullName evidence="3">TadE/TadG family type IV pilus assembly protein</fullName>
    </submittedName>
</protein>
<dbReference type="EMBL" id="JBHLTM010000026">
    <property type="protein sequence ID" value="MFC0684066.1"/>
    <property type="molecule type" value="Genomic_DNA"/>
</dbReference>
<keyword evidence="1" id="KW-0812">Transmembrane</keyword>
<sequence>MARTTLPADESGVVAVEFALWSTLLFLVISIGLDFALYYIQRSKVDEALSATAISAFNARLSVPYADLPTTMRALSENPALDVGLSCNGQANACSNTARECACLQADGTYHAQACASACSGMTTTAGYYLTIRSRAGYTPFMVPRSLTGDIVRQTTVRLQ</sequence>
<keyword evidence="1" id="KW-0472">Membrane</keyword>
<keyword evidence="4" id="KW-1185">Reference proteome</keyword>
<keyword evidence="1" id="KW-1133">Transmembrane helix</keyword>
<evidence type="ECO:0000256" key="1">
    <source>
        <dbReference type="SAM" id="Phobius"/>
    </source>
</evidence>
<evidence type="ECO:0000313" key="3">
    <source>
        <dbReference type="EMBL" id="MFC0684066.1"/>
    </source>
</evidence>
<dbReference type="InterPro" id="IPR012495">
    <property type="entry name" value="TadE-like_dom"/>
</dbReference>
<feature type="domain" description="TadE-like" evidence="2">
    <location>
        <begin position="12"/>
        <end position="53"/>
    </location>
</feature>
<organism evidence="3 4">
    <name type="scientific">Novosphingobium clariflavum</name>
    <dbReference type="NCBI Taxonomy" id="2029884"/>
    <lineage>
        <taxon>Bacteria</taxon>
        <taxon>Pseudomonadati</taxon>
        <taxon>Pseudomonadota</taxon>
        <taxon>Alphaproteobacteria</taxon>
        <taxon>Sphingomonadales</taxon>
        <taxon>Sphingomonadaceae</taxon>
        <taxon>Novosphingobium</taxon>
    </lineage>
</organism>
<name>A0ABV6S497_9SPHN</name>
<dbReference type="Pfam" id="PF07811">
    <property type="entry name" value="TadE"/>
    <property type="match status" value="1"/>
</dbReference>
<comment type="caution">
    <text evidence="3">The sequence shown here is derived from an EMBL/GenBank/DDBJ whole genome shotgun (WGS) entry which is preliminary data.</text>
</comment>
<dbReference type="RefSeq" id="WP_267218323.1">
    <property type="nucleotide sequence ID" value="NZ_JAPCWC010000001.1"/>
</dbReference>
<gene>
    <name evidence="3" type="ORF">ACFFF8_05630</name>
</gene>
<feature type="transmembrane region" description="Helical" evidence="1">
    <location>
        <begin position="20"/>
        <end position="40"/>
    </location>
</feature>
<evidence type="ECO:0000313" key="4">
    <source>
        <dbReference type="Proteomes" id="UP001589858"/>
    </source>
</evidence>
<dbReference type="Proteomes" id="UP001589858">
    <property type="component" value="Unassembled WGS sequence"/>
</dbReference>
<evidence type="ECO:0000259" key="2">
    <source>
        <dbReference type="Pfam" id="PF07811"/>
    </source>
</evidence>
<accession>A0ABV6S497</accession>
<proteinExistence type="predicted"/>